<evidence type="ECO:0000313" key="2">
    <source>
        <dbReference type="EMBL" id="OIR05844.1"/>
    </source>
</evidence>
<comment type="caution">
    <text evidence="2">The sequence shown here is derived from an EMBL/GenBank/DDBJ whole genome shotgun (WGS) entry which is preliminary data.</text>
</comment>
<accession>A0A1J5SW68</accession>
<dbReference type="PROSITE" id="PS50164">
    <property type="entry name" value="GIY_YIG"/>
    <property type="match status" value="1"/>
</dbReference>
<gene>
    <name evidence="2" type="ORF">GALL_119710</name>
</gene>
<proteinExistence type="predicted"/>
<dbReference type="Gene3D" id="3.40.1440.10">
    <property type="entry name" value="GIY-YIG endonuclease"/>
    <property type="match status" value="1"/>
</dbReference>
<dbReference type="PANTHER" id="PTHR34477">
    <property type="entry name" value="UPF0213 PROTEIN YHBQ"/>
    <property type="match status" value="1"/>
</dbReference>
<dbReference type="InterPro" id="IPR050190">
    <property type="entry name" value="UPF0213_domain"/>
</dbReference>
<organism evidence="2">
    <name type="scientific">mine drainage metagenome</name>
    <dbReference type="NCBI Taxonomy" id="410659"/>
    <lineage>
        <taxon>unclassified sequences</taxon>
        <taxon>metagenomes</taxon>
        <taxon>ecological metagenomes</taxon>
    </lineage>
</organism>
<name>A0A1J5SW68_9ZZZZ</name>
<dbReference type="PANTHER" id="PTHR34477:SF1">
    <property type="entry name" value="UPF0213 PROTEIN YHBQ"/>
    <property type="match status" value="1"/>
</dbReference>
<dbReference type="InterPro" id="IPR035901">
    <property type="entry name" value="GIY-YIG_endonuc_sf"/>
</dbReference>
<dbReference type="SUPFAM" id="SSF82771">
    <property type="entry name" value="GIY-YIG endonuclease"/>
    <property type="match status" value="1"/>
</dbReference>
<feature type="domain" description="GIY-YIG" evidence="1">
    <location>
        <begin position="7"/>
        <end position="82"/>
    </location>
</feature>
<evidence type="ECO:0000259" key="1">
    <source>
        <dbReference type="PROSITE" id="PS50164"/>
    </source>
</evidence>
<sequence length="85" mass="9543">MKFKNTTTWTCYLLQCADQTLYCGITNDLEKRLAAHNAGEGAKYTRGRTPVTLVYQEPCADKSSALKREREIKALPRAGKLALFC</sequence>
<dbReference type="AlphaFoldDB" id="A0A1J5SW68"/>
<dbReference type="CDD" id="cd10456">
    <property type="entry name" value="GIY-YIG_UPF0213"/>
    <property type="match status" value="1"/>
</dbReference>
<dbReference type="Pfam" id="PF01541">
    <property type="entry name" value="GIY-YIG"/>
    <property type="match status" value="1"/>
</dbReference>
<dbReference type="EMBL" id="MLJW01000047">
    <property type="protein sequence ID" value="OIR05844.1"/>
    <property type="molecule type" value="Genomic_DNA"/>
</dbReference>
<dbReference type="InterPro" id="IPR000305">
    <property type="entry name" value="GIY-YIG_endonuc"/>
</dbReference>
<protein>
    <submittedName>
        <fullName evidence="2">GIY-YIG nuclease superfamily protein</fullName>
    </submittedName>
</protein>
<reference evidence="2" key="1">
    <citation type="submission" date="2016-10" db="EMBL/GenBank/DDBJ databases">
        <title>Sequence of Gallionella enrichment culture.</title>
        <authorList>
            <person name="Poehlein A."/>
            <person name="Muehling M."/>
            <person name="Daniel R."/>
        </authorList>
    </citation>
    <scope>NUCLEOTIDE SEQUENCE</scope>
</reference>